<dbReference type="SUPFAM" id="SSF48371">
    <property type="entry name" value="ARM repeat"/>
    <property type="match status" value="1"/>
</dbReference>
<dbReference type="SMART" id="SM00146">
    <property type="entry name" value="PI3Kc"/>
    <property type="match status" value="1"/>
</dbReference>
<dbReference type="InterPro" id="IPR000403">
    <property type="entry name" value="PI3/4_kinase_cat_dom"/>
</dbReference>
<feature type="domain" description="FAT" evidence="19">
    <location>
        <begin position="2004"/>
        <end position="2617"/>
    </location>
</feature>
<evidence type="ECO:0000256" key="7">
    <source>
        <dbReference type="ARBA" id="ARBA00022679"/>
    </source>
</evidence>
<comment type="catalytic activity">
    <reaction evidence="15">
        <text>L-seryl-[protein] + ATP = O-phospho-L-seryl-[protein] + ADP + H(+)</text>
        <dbReference type="Rhea" id="RHEA:17989"/>
        <dbReference type="Rhea" id="RHEA-COMP:9863"/>
        <dbReference type="Rhea" id="RHEA-COMP:11604"/>
        <dbReference type="ChEBI" id="CHEBI:15378"/>
        <dbReference type="ChEBI" id="CHEBI:29999"/>
        <dbReference type="ChEBI" id="CHEBI:30616"/>
        <dbReference type="ChEBI" id="CHEBI:83421"/>
        <dbReference type="ChEBI" id="CHEBI:456216"/>
        <dbReference type="EC" id="2.7.11.1"/>
    </reaction>
</comment>
<dbReference type="CDD" id="cd05171">
    <property type="entry name" value="PIKKc_ATM"/>
    <property type="match status" value="1"/>
</dbReference>
<dbReference type="SUPFAM" id="SSF56112">
    <property type="entry name" value="Protein kinase-like (PK-like)"/>
    <property type="match status" value="1"/>
</dbReference>
<evidence type="ECO:0000256" key="15">
    <source>
        <dbReference type="ARBA" id="ARBA00048679"/>
    </source>
</evidence>
<dbReference type="PROSITE" id="PS51190">
    <property type="entry name" value="FATC"/>
    <property type="match status" value="1"/>
</dbReference>
<dbReference type="Gene3D" id="1.10.1070.11">
    <property type="entry name" value="Phosphatidylinositol 3-/4-kinase, catalytic domain"/>
    <property type="match status" value="1"/>
</dbReference>
<reference evidence="21" key="1">
    <citation type="submission" date="2022-07" db="EMBL/GenBank/DDBJ databases">
        <title>Phylogenomic reconstructions and comparative analyses of Kickxellomycotina fungi.</title>
        <authorList>
            <person name="Reynolds N.K."/>
            <person name="Stajich J.E."/>
            <person name="Barry K."/>
            <person name="Grigoriev I.V."/>
            <person name="Crous P."/>
            <person name="Smith M.E."/>
        </authorList>
    </citation>
    <scope>NUCLEOTIDE SEQUENCE</scope>
    <source>
        <strain evidence="21">NRRL 3115</strain>
    </source>
</reference>
<sequence length="3131" mass="348542">MSGQRRRIGVVPSEELADISLSTQEITQSSRAISVQLQLLESSKATERARGVQELADILREDAHGKGLLAASFSSGVWEHIITWTARILIKESQSFVNKYGEEWPAVSSAGEKLCHRIQTQYSGHVRHIWIAAMPYLSAKPSRFLAKHITNSLVEDPCLVYVFGLEYAKVLRAWAMHEPHVRDCSDNRADIIIALCIQSLSKFGNASESQDSTDSSTSQTISPGDVEYAQVLFAIVSSAAPARLYSIGQKILDFCIEYCRFHVRENGCLATILDTVNVIILFQPEKQLVGDSDRLKALLSSCLRLWQTRTVSLKHAVLSSIRIITRLLAHIYATTREPETLDLLKLALKTVTSSAWDRFKFMSLPRELLSIWNLVDESRQEHSRFLKASCWLPLQQFFELHSIVDPYQLGFFDTAAFLVAFLTALSSRVNPEAADHRKKRIRSAPTSISRLLTSIGSDDSIADARGSAQLLWFTVNIYADKLGYSCCAELFYDIKSIIQNNDMSQRSELAEWVLGIYRSLASREHGELVDRIPVSPASDDVWQHAIAGLEAGLFGTAGLLFDMLHRCDGSSALAHSRCRQASDALASCSHKHGGDYVQLLILISQYTYRGGNETADPSIAHLCSRVIVQFCQTAAKQKWTASLFACVAGRALGIPLLSTSHAKDGYSSLPDSTWHFELRFANVLHVLAAFSETATDCRQLLMHHSPTYLHRNSTSQLLVPSACAKQVSNLPLAQWRMVFDGLLESLDTSIENEYNAIPNVTIPYIACILSGICAHSKELPHLLSIESLNNISVVCADAGSEIVRQMETRFSERLVTFISEPETLELSWQTLSFIYHWDEGYCRIAYLEATMNSLLDALFDHSNSNLLCALSIGDFAGSVVDIVHTKSAGVEPSAYQPTERNNHYPIKRHQSGSANYNGLLTTQMLSRALRLVHAPWAPLVSVLSMMINREPGLSNALANRLGNLISCLTANEFLVSCEFVMQCIMLCEKAFRNSLVGALKERLLSFLDSYNYAGYHPALFSVLLTIHGIICAPESTNLTPDEDLPRFVAWVCEEAKGDLLDISVEVYLLRSLIGPWDRKEDASLMQALSVLDFSATDVLVSRAQRSLSFGVRVTAEEQLAVLGLGLPYLLPNAIIAYPDVPECEADDMLVLMTRNIGVSLLITSSGSMIPGSLCILIKQLHPDSGCTSAVTSLCRRLLWSISSLSGFASVDQMVTFNGPDIFSIEPDIFETINRVLTIHRDPELEYMLRSDLAIELMLRGELDKAVATLPKTTDATGNSWTRKLFVHSVVLAIVDPELHSHVHKKILVPYITVERIKQFLEETPETTILLLLQLYKPEADIFSTMDAVLDAMEATNGQMHISRAYKQIYGKELQQRCNQKPLLTASPMPQWGRYYSMGLICNAIEVIAQTKTASKATDFLSGPRASWIAVHLHTQIQLTLWDDKRRRLVYSLCLLAKVLHPNVLDSPLFQAVFFRALVDCWLCVPGSTDAACCLALTIMLDNSLSISPCKMLTKIGPRFIGSIISTRQLSRIAPDAIEKAVFALTCTLRSIAKMEKANVPVDADKLFIDGDTEKIYDWNSLSSLVITKSAVKKIEDRLALVGIGESAAYMLDTEYYSLACAEVLVESIERLVHLALPLNTGASQSALANMVDGEPVQLDLSASIVQALGRIQETIFSYLRRPNNASTMNKRVIFMLLRALSLLLVSEQPESGIATHPKSKNIISKEGDVYWHICNIVTTSRHQNAVLAAISVSADLAETSEGSESKHTHGTTLKWADANQKWILREVHMMPEIALDRSQFPSWVQSASPPALDLALLELLCSSNRTADTALSELVCALAVRKECVRLKPAIPLILADSQAASCLLPHIIHEILLTASPEERADISAFLLDFTHNWQERAPQVARDIIFRTLETRELAPQYADIREFFSQLPLALFEFAYMAAKLDMPKIAAFLLECDLTCTGTEKHAAVADMSAEAKYLLGSVYRSLGNQPAAQLLGSINSVNDIMRRCQDTANWRTLLLYQEAAPRELNALAQQNIIQQQQSSIFVDNAEFEIGDTLVNLGLLNSIRPELMWADKEAGLSTSQYTGSTQAAFAASWRLAKWDIPTIPLVKYTSISDLPTSSVFLVPVNRTEESLYSIFKLRSCAQLSEAHLAVQEYMSTSNAVAALTVPSGNLRDSWAYHAISTLLPLVTGTNSSSSFNANGFVQESQIAEFLLARSSGIMNAKTLAPVYTANLVLHEIAICDARALGFLNTITLPPLFRRYKEAVHLACVASRQAGNWQNSMNYIFRLRSLIHTIRHSDQLVAPEFKLCELEFKLWEAETLWDAGNYNMAIEILQSHKKEMEHTLQQAKRAKLATGNGNFAPETYIGSSPLWTSTELETGTILLSRIILTIGEWSDKQRKERPDVLWEGYFNKSAQLLQGVNSPTSWTGKALHALADFSGRQCEELTARKDDESTNAMRKQKSRELAACQQQLSRATNSADASRLKAILRRLEIQVTNDQKELAELRASIGGFLRLSIWSFVKCLECCSMFDSSVYSLISLIMTHARSSELHTVLSSGLMDGVPSHKFLPLVHQLCARLSTESDAFHTTLAQLVHRMAVDYPYHTLYHLFALRNANRTSPSSDPSKNLRRSSSFIAQPPVESEKLEQRRSEAATAIIVGITTNSQDLKSIVQAIDELCNTYIELAIAPVPEKYKSSKLEGKLIEFGSKLRIRRLVKNMSSNIPVLTASPKAEAPRDYMCVPFISTIADGYSLAGGINLPKITRVLGTDGKRYKQLVKGKDDMRQDAIIEQLFHVINRFMNSARSKAPGSAPSVNSGLQVRTYQVVPLTKRCGVLQWVDNTIPLGNWFRDKETKYRSDAPTTTQLRSIVHNVHKDKMVTAQQKLQVFDHVCALAPPIFRFFFYEHFYNPQSWFEHREVYIRSAAVSSIAGWVLGIGDRHLQNILVDQSTAELVHIDLGIAFDLGKLLPIPEAVPFRLTREMVDGMGLLGLEGTFRHISEVALEAMRKNARVVITILNVLKVDPLYMWSLIPLRMDKMNRTADVYTDDLRDGSRIGSTHSDVDGEQDILLDEETDMAAAEEENKEAWRSILHVGQRLKATISVEGQVSELIQQATDRTLLSRMFEGWSAWY</sequence>
<comment type="caution">
    <text evidence="21">The sequence shown here is derived from an EMBL/GenBank/DDBJ whole genome shotgun (WGS) entry which is preliminary data.</text>
</comment>
<dbReference type="InterPro" id="IPR003152">
    <property type="entry name" value="FATC_dom"/>
</dbReference>
<evidence type="ECO:0000256" key="8">
    <source>
        <dbReference type="ARBA" id="ARBA00022741"/>
    </source>
</evidence>
<dbReference type="EC" id="2.7.11.1" evidence="4 16"/>
<evidence type="ECO:0000256" key="16">
    <source>
        <dbReference type="RuleBase" id="RU365027"/>
    </source>
</evidence>
<comment type="similarity">
    <text evidence="2 16">Belongs to the PI3/PI4-kinase family. ATM subfamily.</text>
</comment>
<evidence type="ECO:0000259" key="18">
    <source>
        <dbReference type="PROSITE" id="PS50290"/>
    </source>
</evidence>
<keyword evidence="6 16" id="KW-0723">Serine/threonine-protein kinase</keyword>
<keyword evidence="10 16" id="KW-0418">Kinase</keyword>
<evidence type="ECO:0000256" key="9">
    <source>
        <dbReference type="ARBA" id="ARBA00022763"/>
    </source>
</evidence>
<dbReference type="PROSITE" id="PS00915">
    <property type="entry name" value="PI3_4_KINASE_1"/>
    <property type="match status" value="1"/>
</dbReference>
<evidence type="ECO:0000259" key="19">
    <source>
        <dbReference type="PROSITE" id="PS51189"/>
    </source>
</evidence>
<keyword evidence="7 16" id="KW-0808">Transferase</keyword>
<keyword evidence="11 16" id="KW-0067">ATP-binding</keyword>
<dbReference type="PROSITE" id="PS51189">
    <property type="entry name" value="FAT"/>
    <property type="match status" value="1"/>
</dbReference>
<evidence type="ECO:0000256" key="6">
    <source>
        <dbReference type="ARBA" id="ARBA00022527"/>
    </source>
</evidence>
<dbReference type="Pfam" id="PF00454">
    <property type="entry name" value="PI3_PI4_kinase"/>
    <property type="match status" value="1"/>
</dbReference>
<dbReference type="InterPro" id="IPR016024">
    <property type="entry name" value="ARM-type_fold"/>
</dbReference>
<comment type="subcellular location">
    <subcellularLocation>
        <location evidence="16">Chromosome</location>
        <location evidence="16">Telomere</location>
    </subcellularLocation>
    <subcellularLocation>
        <location evidence="1 16">Nucleus</location>
    </subcellularLocation>
</comment>
<keyword evidence="16" id="KW-0779">Telomere</keyword>
<dbReference type="GO" id="GO:0006325">
    <property type="term" value="P:chromatin organization"/>
    <property type="evidence" value="ECO:0007669"/>
    <property type="project" value="UniProtKB-KW"/>
</dbReference>
<dbReference type="InterPro" id="IPR011009">
    <property type="entry name" value="Kinase-like_dom_sf"/>
</dbReference>
<evidence type="ECO:0000256" key="4">
    <source>
        <dbReference type="ARBA" id="ARBA00012513"/>
    </source>
</evidence>
<dbReference type="InterPro" id="IPR036940">
    <property type="entry name" value="PI3/4_kinase_cat_sf"/>
</dbReference>
<evidence type="ECO:0000256" key="17">
    <source>
        <dbReference type="SAM" id="Coils"/>
    </source>
</evidence>
<dbReference type="GO" id="GO:0005634">
    <property type="term" value="C:nucleus"/>
    <property type="evidence" value="ECO:0007669"/>
    <property type="project" value="UniProtKB-SubCell"/>
</dbReference>
<evidence type="ECO:0000256" key="11">
    <source>
        <dbReference type="ARBA" id="ARBA00022840"/>
    </source>
</evidence>
<keyword evidence="17" id="KW-0175">Coiled coil</keyword>
<comment type="catalytic activity">
    <reaction evidence="14 16">
        <text>L-threonyl-[protein] + ATP = O-phospho-L-threonyl-[protein] + ADP + H(+)</text>
        <dbReference type="Rhea" id="RHEA:46608"/>
        <dbReference type="Rhea" id="RHEA-COMP:11060"/>
        <dbReference type="Rhea" id="RHEA-COMP:11605"/>
        <dbReference type="ChEBI" id="CHEBI:15378"/>
        <dbReference type="ChEBI" id="CHEBI:30013"/>
        <dbReference type="ChEBI" id="CHEBI:30616"/>
        <dbReference type="ChEBI" id="CHEBI:61977"/>
        <dbReference type="ChEBI" id="CHEBI:456216"/>
        <dbReference type="EC" id="2.7.11.1"/>
    </reaction>
</comment>
<feature type="domain" description="FATC" evidence="20">
    <location>
        <begin position="3099"/>
        <end position="3131"/>
    </location>
</feature>
<evidence type="ECO:0000313" key="22">
    <source>
        <dbReference type="Proteomes" id="UP001151518"/>
    </source>
</evidence>
<name>A0A9W8GF63_9FUNG</name>
<evidence type="ECO:0000259" key="20">
    <source>
        <dbReference type="PROSITE" id="PS51190"/>
    </source>
</evidence>
<dbReference type="OrthoDB" id="381190at2759"/>
<evidence type="ECO:0000256" key="13">
    <source>
        <dbReference type="ARBA" id="ARBA00025079"/>
    </source>
</evidence>
<comment type="subunit">
    <text evidence="3">Associates with DNA double-strand breaks.</text>
</comment>
<dbReference type="Pfam" id="PF11640">
    <property type="entry name" value="TAN"/>
    <property type="match status" value="1"/>
</dbReference>
<accession>A0A9W8GF63</accession>
<keyword evidence="9 16" id="KW-0227">DNA damage</keyword>
<comment type="function">
    <text evidence="13 16">Serine/threonine protein kinase which activates checkpoint signaling upon genotoxic stresses such as ionizing radiation (IR), ultraviolet light (UV), or DNA replication stalling, thereby acting as a DNA damage sensor. Recognizes the substrate consensus sequence [ST]-Q. Phosphorylates histone H2A to form H2AS128ph (gamma-H2A) at sites of DNA damage, involved in the regulation of DNA damage response mechanism. Required for the control of telomere length and genome stability.</text>
</comment>
<dbReference type="GO" id="GO:0005524">
    <property type="term" value="F:ATP binding"/>
    <property type="evidence" value="ECO:0007669"/>
    <property type="project" value="UniProtKB-KW"/>
</dbReference>
<keyword evidence="12 16" id="KW-0539">Nucleus</keyword>
<gene>
    <name evidence="21" type="ORF">GGI25_000264</name>
</gene>
<dbReference type="Gene3D" id="3.30.1010.10">
    <property type="entry name" value="Phosphatidylinositol 3-kinase Catalytic Subunit, Chain A, domain 4"/>
    <property type="match status" value="1"/>
</dbReference>
<dbReference type="GO" id="GO:0035556">
    <property type="term" value="P:intracellular signal transduction"/>
    <property type="evidence" value="ECO:0007669"/>
    <property type="project" value="UniProtKB-ARBA"/>
</dbReference>
<keyword evidence="16" id="KW-0156">Chromatin regulator</keyword>
<dbReference type="PROSITE" id="PS00916">
    <property type="entry name" value="PI3_4_KINASE_2"/>
    <property type="match status" value="1"/>
</dbReference>
<feature type="domain" description="PI3K/PI4K catalytic" evidence="18">
    <location>
        <begin position="2748"/>
        <end position="3078"/>
    </location>
</feature>
<dbReference type="InterPro" id="IPR038980">
    <property type="entry name" value="ATM_plant"/>
</dbReference>
<evidence type="ECO:0000256" key="5">
    <source>
        <dbReference type="ARBA" id="ARBA00014619"/>
    </source>
</evidence>
<dbReference type="GO" id="GO:0006281">
    <property type="term" value="P:DNA repair"/>
    <property type="evidence" value="ECO:0007669"/>
    <property type="project" value="InterPro"/>
</dbReference>
<organism evidence="21 22">
    <name type="scientific">Coemansia spiralis</name>
    <dbReference type="NCBI Taxonomy" id="417178"/>
    <lineage>
        <taxon>Eukaryota</taxon>
        <taxon>Fungi</taxon>
        <taxon>Fungi incertae sedis</taxon>
        <taxon>Zoopagomycota</taxon>
        <taxon>Kickxellomycotina</taxon>
        <taxon>Kickxellomycetes</taxon>
        <taxon>Kickxellales</taxon>
        <taxon>Kickxellaceae</taxon>
        <taxon>Coemansia</taxon>
    </lineage>
</organism>
<dbReference type="Pfam" id="PF02260">
    <property type="entry name" value="FATC"/>
    <property type="match status" value="1"/>
</dbReference>
<evidence type="ECO:0000313" key="21">
    <source>
        <dbReference type="EMBL" id="KAJ2680958.1"/>
    </source>
</evidence>
<dbReference type="Proteomes" id="UP001151518">
    <property type="component" value="Unassembled WGS sequence"/>
</dbReference>
<evidence type="ECO:0000256" key="10">
    <source>
        <dbReference type="ARBA" id="ARBA00022777"/>
    </source>
</evidence>
<keyword evidence="8 16" id="KW-0547">Nucleotide-binding</keyword>
<dbReference type="PROSITE" id="PS50290">
    <property type="entry name" value="PI3_4_KINASE_3"/>
    <property type="match status" value="1"/>
</dbReference>
<feature type="coiled-coil region" evidence="17">
    <location>
        <begin position="2461"/>
        <end position="2511"/>
    </location>
</feature>
<dbReference type="GO" id="GO:0004674">
    <property type="term" value="F:protein serine/threonine kinase activity"/>
    <property type="evidence" value="ECO:0007669"/>
    <property type="project" value="UniProtKB-KW"/>
</dbReference>
<evidence type="ECO:0000256" key="14">
    <source>
        <dbReference type="ARBA" id="ARBA00047899"/>
    </source>
</evidence>
<dbReference type="InterPro" id="IPR021668">
    <property type="entry name" value="TAN"/>
</dbReference>
<dbReference type="PANTHER" id="PTHR37079">
    <property type="entry name" value="SERINE/THREONINE-PROTEIN KINASE ATM"/>
    <property type="match status" value="1"/>
</dbReference>
<proteinExistence type="inferred from homology"/>
<dbReference type="PANTHER" id="PTHR37079:SF4">
    <property type="entry name" value="SERINE_THREONINE-PROTEIN KINASE ATM"/>
    <property type="match status" value="1"/>
</dbReference>
<dbReference type="InterPro" id="IPR018936">
    <property type="entry name" value="PI3/4_kinase_CS"/>
</dbReference>
<protein>
    <recommendedName>
        <fullName evidence="5 16">Serine/threonine-protein kinase Tel1</fullName>
        <ecNumber evidence="4 16">2.7.11.1</ecNumber>
    </recommendedName>
</protein>
<keyword evidence="16" id="KW-0158">Chromosome</keyword>
<evidence type="ECO:0000256" key="1">
    <source>
        <dbReference type="ARBA" id="ARBA00004123"/>
    </source>
</evidence>
<dbReference type="EMBL" id="JANBTW010000002">
    <property type="protein sequence ID" value="KAJ2680958.1"/>
    <property type="molecule type" value="Genomic_DNA"/>
</dbReference>
<dbReference type="InterPro" id="IPR044107">
    <property type="entry name" value="PIKKc_ATM"/>
</dbReference>
<evidence type="ECO:0000256" key="12">
    <source>
        <dbReference type="ARBA" id="ARBA00023242"/>
    </source>
</evidence>
<dbReference type="SMART" id="SM01343">
    <property type="entry name" value="FATC"/>
    <property type="match status" value="1"/>
</dbReference>
<evidence type="ECO:0000256" key="3">
    <source>
        <dbReference type="ARBA" id="ARBA00011370"/>
    </source>
</evidence>
<dbReference type="GO" id="GO:0000781">
    <property type="term" value="C:chromosome, telomeric region"/>
    <property type="evidence" value="ECO:0007669"/>
    <property type="project" value="UniProtKB-SubCell"/>
</dbReference>
<evidence type="ECO:0000256" key="2">
    <source>
        <dbReference type="ARBA" id="ARBA00010769"/>
    </source>
</evidence>
<dbReference type="InterPro" id="IPR014009">
    <property type="entry name" value="PIK_FAT"/>
</dbReference>